<keyword evidence="2" id="KW-1185">Reference proteome</keyword>
<dbReference type="PANTHER" id="PTHR34311:SF7">
    <property type="entry name" value="NEMATODE SPECIFIC PEPTIDE FAMILY"/>
    <property type="match status" value="1"/>
</dbReference>
<feature type="signal peptide" evidence="1">
    <location>
        <begin position="1"/>
        <end position="19"/>
    </location>
</feature>
<reference evidence="3" key="1">
    <citation type="submission" date="2017-02" db="UniProtKB">
        <authorList>
            <consortium name="WormBaseParasite"/>
        </authorList>
    </citation>
    <scope>IDENTIFICATION</scope>
</reference>
<dbReference type="PANTHER" id="PTHR34311">
    <property type="entry name" value="PROTEIN CBG21698-RELATED"/>
    <property type="match status" value="1"/>
</dbReference>
<evidence type="ECO:0000313" key="2">
    <source>
        <dbReference type="Proteomes" id="UP000038045"/>
    </source>
</evidence>
<name>A0A0N4ZC17_PARTI</name>
<evidence type="ECO:0000256" key="1">
    <source>
        <dbReference type="SAM" id="SignalP"/>
    </source>
</evidence>
<evidence type="ECO:0000313" key="3">
    <source>
        <dbReference type="WBParaSite" id="PTRK_0000507200.1"/>
    </source>
</evidence>
<feature type="chain" id="PRO_5005891627" evidence="1">
    <location>
        <begin position="20"/>
        <end position="221"/>
    </location>
</feature>
<protein>
    <submittedName>
        <fullName evidence="3">DUF19 domain-containing protein</fullName>
    </submittedName>
</protein>
<proteinExistence type="predicted"/>
<organism evidence="2 3">
    <name type="scientific">Parastrongyloides trichosuri</name>
    <name type="common">Possum-specific nematode worm</name>
    <dbReference type="NCBI Taxonomy" id="131310"/>
    <lineage>
        <taxon>Eukaryota</taxon>
        <taxon>Metazoa</taxon>
        <taxon>Ecdysozoa</taxon>
        <taxon>Nematoda</taxon>
        <taxon>Chromadorea</taxon>
        <taxon>Rhabditida</taxon>
        <taxon>Tylenchina</taxon>
        <taxon>Panagrolaimomorpha</taxon>
        <taxon>Strongyloidoidea</taxon>
        <taxon>Strongyloididae</taxon>
        <taxon>Parastrongyloides</taxon>
    </lineage>
</organism>
<dbReference type="AlphaFoldDB" id="A0A0N4ZC17"/>
<keyword evidence="1" id="KW-0732">Signal</keyword>
<sequence length="221" mass="25410">MFILNLILIFCIFFEVGRAVECNVDDFLHAQYLFQNRLNLSDSSNWNNPSSLSGELNKIYINGYNGSNGLVETCNAYAQMGSYLNKKGISLSDCISTIFILKSVEKPYNALLYGSIINTVEYQCSAGFYNGIAQWECLKRIFKYKYKDLMNCLVVMLDNYIINPINSCEFVKTSIDCQTKIYRDVCGNNQATYYGCESFHQFTNHLWPMCDNTCNIFDFKD</sequence>
<dbReference type="WBParaSite" id="PTRK_0000507200.1">
    <property type="protein sequence ID" value="PTRK_0000507200.1"/>
    <property type="gene ID" value="PTRK_0000507200"/>
</dbReference>
<accession>A0A0N4ZC17</accession>
<dbReference type="Proteomes" id="UP000038045">
    <property type="component" value="Unplaced"/>
</dbReference>